<dbReference type="PROSITE" id="PS51464">
    <property type="entry name" value="SIS"/>
    <property type="match status" value="2"/>
</dbReference>
<keyword evidence="1" id="KW-0032">Aminotransferase</keyword>
<dbReference type="EMBL" id="BMGZ01000001">
    <property type="protein sequence ID" value="GGH92385.1"/>
    <property type="molecule type" value="Genomic_DNA"/>
</dbReference>
<dbReference type="Gene3D" id="3.40.50.10490">
    <property type="entry name" value="Glucose-6-phosphate isomerase like protein, domain 1"/>
    <property type="match status" value="2"/>
</dbReference>
<feature type="domain" description="SIS" evidence="3">
    <location>
        <begin position="42"/>
        <end position="184"/>
    </location>
</feature>
<organism evidence="4 6">
    <name type="scientific">Aquisalinus luteolus</name>
    <dbReference type="NCBI Taxonomy" id="1566827"/>
    <lineage>
        <taxon>Bacteria</taxon>
        <taxon>Pseudomonadati</taxon>
        <taxon>Pseudomonadota</taxon>
        <taxon>Alphaproteobacteria</taxon>
        <taxon>Parvularculales</taxon>
        <taxon>Parvularculaceae</taxon>
        <taxon>Aquisalinus</taxon>
    </lineage>
</organism>
<dbReference type="Pfam" id="PF01380">
    <property type="entry name" value="SIS"/>
    <property type="match status" value="2"/>
</dbReference>
<dbReference type="RefSeq" id="WP_155136021.1">
    <property type="nucleotide sequence ID" value="NZ_BMGZ01000001.1"/>
</dbReference>
<dbReference type="InterPro" id="IPR035490">
    <property type="entry name" value="GlmS/FrlB_SIS"/>
</dbReference>
<dbReference type="InterPro" id="IPR001347">
    <property type="entry name" value="SIS_dom"/>
</dbReference>
<evidence type="ECO:0000313" key="6">
    <source>
        <dbReference type="Proteomes" id="UP000621856"/>
    </source>
</evidence>
<evidence type="ECO:0000313" key="4">
    <source>
        <dbReference type="EMBL" id="GGH92385.1"/>
    </source>
</evidence>
<protein>
    <submittedName>
        <fullName evidence="4">Glucosamine-6-phosphate deaminase</fullName>
    </submittedName>
    <submittedName>
        <fullName evidence="5">SIS domain-containing protein</fullName>
    </submittedName>
</protein>
<dbReference type="CDD" id="cd05009">
    <property type="entry name" value="SIS_GlmS_GlmD_2"/>
    <property type="match status" value="1"/>
</dbReference>
<evidence type="ECO:0000313" key="5">
    <source>
        <dbReference type="EMBL" id="NHK26455.1"/>
    </source>
</evidence>
<dbReference type="GO" id="GO:1901135">
    <property type="term" value="P:carbohydrate derivative metabolic process"/>
    <property type="evidence" value="ECO:0007669"/>
    <property type="project" value="InterPro"/>
</dbReference>
<dbReference type="GO" id="GO:0008483">
    <property type="term" value="F:transaminase activity"/>
    <property type="evidence" value="ECO:0007669"/>
    <property type="project" value="UniProtKB-KW"/>
</dbReference>
<reference evidence="5 7" key="2">
    <citation type="submission" date="2020-02" db="EMBL/GenBank/DDBJ databases">
        <title>Genome sequence of Parvularcula flava strain NH6-79.</title>
        <authorList>
            <person name="Abdul Karim M.H."/>
            <person name="Lam M.Q."/>
            <person name="Chen S.J."/>
            <person name="Yahya A."/>
            <person name="Shahir S."/>
            <person name="Shamsir M.S."/>
            <person name="Chong C.S."/>
        </authorList>
    </citation>
    <scope>NUCLEOTIDE SEQUENCE [LARGE SCALE GENOMIC DNA]</scope>
    <source>
        <strain evidence="5 7">NH6-79</strain>
    </source>
</reference>
<dbReference type="InterPro" id="IPR046348">
    <property type="entry name" value="SIS_dom_sf"/>
</dbReference>
<gene>
    <name evidence="5" type="ORF">FF098_000875</name>
    <name evidence="4" type="ORF">GCM10011355_01760</name>
</gene>
<keyword evidence="7" id="KW-1185">Reference proteome</keyword>
<evidence type="ECO:0000256" key="1">
    <source>
        <dbReference type="ARBA" id="ARBA00022576"/>
    </source>
</evidence>
<accession>A0A8J3A1R1</accession>
<dbReference type="GO" id="GO:0097367">
    <property type="term" value="F:carbohydrate derivative binding"/>
    <property type="evidence" value="ECO:0007669"/>
    <property type="project" value="InterPro"/>
</dbReference>
<dbReference type="PANTHER" id="PTHR10937">
    <property type="entry name" value="GLUCOSAMINE--FRUCTOSE-6-PHOSPHATE AMINOTRANSFERASE, ISOMERIZING"/>
    <property type="match status" value="1"/>
</dbReference>
<dbReference type="SUPFAM" id="SSF53697">
    <property type="entry name" value="SIS domain"/>
    <property type="match status" value="1"/>
</dbReference>
<dbReference type="Proteomes" id="UP000818603">
    <property type="component" value="Unassembled WGS sequence"/>
</dbReference>
<comment type="caution">
    <text evidence="4">The sequence shown here is derived from an EMBL/GenBank/DDBJ whole genome shotgun (WGS) entry which is preliminary data.</text>
</comment>
<proteinExistence type="predicted"/>
<dbReference type="InterPro" id="IPR035466">
    <property type="entry name" value="GlmS/AgaS_SIS"/>
</dbReference>
<dbReference type="EMBL" id="VCJR02000001">
    <property type="protein sequence ID" value="NHK26455.1"/>
    <property type="molecule type" value="Genomic_DNA"/>
</dbReference>
<sequence length="351" mass="36613">MTFPLEQTDPSIRNSLMYREAGETAHVVSAQFARNADTIGRLGGLLRDLDPPLVFTCARGSSDHAGVYGKYLIETRLGIPVSPVGPSVCSLYGDSLRAKGTVCIAISQSGQSPDLLASVETLKAGGAYVIALVNAENSPLAAMADTTLPLCAGAEKSVAATKSYLASLAGLASLVAAWSEDKSLAASLELLPEQFAQAWDLDWSTAAKALQPAGSTFVLGRGIGYGCAREAALKLKETSSLHAEAYSAAEVLHGPAALVRQGYPILALSQRDATQGAMRDVLTRLAGYGATVFAAGVSGEGITSLPSIKADPAIEPMVMIQSFYRMANTLSILRGHHPDAPPHLSKVTETV</sequence>
<dbReference type="Proteomes" id="UP000621856">
    <property type="component" value="Unassembled WGS sequence"/>
</dbReference>
<dbReference type="PANTHER" id="PTHR10937:SF8">
    <property type="entry name" value="AMINOTRANSFERASE-RELATED"/>
    <property type="match status" value="1"/>
</dbReference>
<feature type="domain" description="SIS" evidence="3">
    <location>
        <begin position="206"/>
        <end position="341"/>
    </location>
</feature>
<evidence type="ECO:0000259" key="3">
    <source>
        <dbReference type="PROSITE" id="PS51464"/>
    </source>
</evidence>
<evidence type="ECO:0000313" key="7">
    <source>
        <dbReference type="Proteomes" id="UP000818603"/>
    </source>
</evidence>
<reference evidence="4" key="1">
    <citation type="journal article" date="2014" name="Int. J. Syst. Evol. Microbiol.">
        <title>Complete genome sequence of Corynebacterium casei LMG S-19264T (=DSM 44701T), isolated from a smear-ripened cheese.</title>
        <authorList>
            <consortium name="US DOE Joint Genome Institute (JGI-PGF)"/>
            <person name="Walter F."/>
            <person name="Albersmeier A."/>
            <person name="Kalinowski J."/>
            <person name="Ruckert C."/>
        </authorList>
    </citation>
    <scope>NUCLEOTIDE SEQUENCE</scope>
    <source>
        <strain evidence="4">CGMCC 1.14984</strain>
    </source>
</reference>
<keyword evidence="1" id="KW-0808">Transferase</keyword>
<keyword evidence="2" id="KW-0677">Repeat</keyword>
<dbReference type="CDD" id="cd05008">
    <property type="entry name" value="SIS_GlmS_GlmD_1"/>
    <property type="match status" value="1"/>
</dbReference>
<evidence type="ECO:0000256" key="2">
    <source>
        <dbReference type="ARBA" id="ARBA00022737"/>
    </source>
</evidence>
<dbReference type="AlphaFoldDB" id="A0A8J3A1R1"/>
<reference evidence="4" key="3">
    <citation type="submission" date="2020-09" db="EMBL/GenBank/DDBJ databases">
        <authorList>
            <person name="Sun Q."/>
            <person name="Zhou Y."/>
        </authorList>
    </citation>
    <scope>NUCLEOTIDE SEQUENCE</scope>
    <source>
        <strain evidence="4">CGMCC 1.14984</strain>
    </source>
</reference>
<name>A0A8J3A1R1_9PROT</name>